<keyword evidence="1" id="KW-0805">Transcription regulation</keyword>
<sequence>MGLALSVAVTAVLAYGLANVLTTDLVNTWVSAAIGSALPLASMGLLIAGTAGLAQLQPRGATDNRNRAGGADAEEKSRVASDGQQDVKRQPPSLGALLPSATLQRLSQRNRSILLRFCLCLLIAITAVEAVRNLLLSGTALTFYAGAANLLGLGLKLASTAWLLYLFETYDVRGVSAVYRVAFLMMLGVVLCIPSLLAGNWLAHTLLDLASYFFQVTMLVVAYQICVGFKVNPVMVLSLFRAVWALAALAGIGLGHAIASAHTPLGIQALTVGMGLAVAFAFTFAFTDRDCVKVLAAMPKRPAASPFRDKMRQVASRFALSERELEVMTLVAKGRSAARIADDLSVSPATVNSHVSHIYRKLGVHSRQQLLDLVERG</sequence>
<evidence type="ECO:0000256" key="5">
    <source>
        <dbReference type="SAM" id="Phobius"/>
    </source>
</evidence>
<feature type="transmembrane region" description="Helical" evidence="5">
    <location>
        <begin position="143"/>
        <end position="165"/>
    </location>
</feature>
<dbReference type="PANTHER" id="PTHR44688">
    <property type="entry name" value="DNA-BINDING TRANSCRIPTIONAL ACTIVATOR DEVR_DOSR"/>
    <property type="match status" value="1"/>
</dbReference>
<dbReference type="SUPFAM" id="SSF46894">
    <property type="entry name" value="C-terminal effector domain of the bipartite response regulators"/>
    <property type="match status" value="1"/>
</dbReference>
<dbReference type="EMBL" id="QWKH01000054">
    <property type="protein sequence ID" value="NBI34906.1"/>
    <property type="molecule type" value="Genomic_DNA"/>
</dbReference>
<evidence type="ECO:0000256" key="1">
    <source>
        <dbReference type="ARBA" id="ARBA00023015"/>
    </source>
</evidence>
<keyword evidence="2" id="KW-0238">DNA-binding</keyword>
<feature type="domain" description="HTH luxR-type" evidence="6">
    <location>
        <begin position="313"/>
        <end position="377"/>
    </location>
</feature>
<accession>A0A7C9NVK0</accession>
<keyword evidence="5" id="KW-1133">Transmembrane helix</keyword>
<organism evidence="7">
    <name type="scientific">Muribaculaceae bacterium Z82</name>
    <dbReference type="NCBI Taxonomy" id="2304548"/>
    <lineage>
        <taxon>Bacteria</taxon>
        <taxon>Pseudomonadati</taxon>
        <taxon>Bacteroidota</taxon>
        <taxon>Bacteroidia</taxon>
        <taxon>Bacteroidales</taxon>
        <taxon>Muribaculaceae</taxon>
    </lineage>
</organism>
<feature type="transmembrane region" description="Helical" evidence="5">
    <location>
        <begin position="177"/>
        <end position="197"/>
    </location>
</feature>
<dbReference type="Pfam" id="PF00196">
    <property type="entry name" value="GerE"/>
    <property type="match status" value="1"/>
</dbReference>
<evidence type="ECO:0000256" key="4">
    <source>
        <dbReference type="SAM" id="MobiDB-lite"/>
    </source>
</evidence>
<dbReference type="InterPro" id="IPR016032">
    <property type="entry name" value="Sig_transdc_resp-reg_C-effctor"/>
</dbReference>
<feature type="region of interest" description="Disordered" evidence="4">
    <location>
        <begin position="59"/>
        <end position="90"/>
    </location>
</feature>
<dbReference type="AlphaFoldDB" id="A0A7C9NVK0"/>
<dbReference type="SMART" id="SM00421">
    <property type="entry name" value="HTH_LUXR"/>
    <property type="match status" value="1"/>
</dbReference>
<dbReference type="PANTHER" id="PTHR44688:SF16">
    <property type="entry name" value="DNA-BINDING TRANSCRIPTIONAL ACTIVATOR DEVR_DOSR"/>
    <property type="match status" value="1"/>
</dbReference>
<proteinExistence type="predicted"/>
<keyword evidence="3" id="KW-0804">Transcription</keyword>
<evidence type="ECO:0000256" key="3">
    <source>
        <dbReference type="ARBA" id="ARBA00023163"/>
    </source>
</evidence>
<feature type="transmembrane region" description="Helical" evidence="5">
    <location>
        <begin position="28"/>
        <end position="49"/>
    </location>
</feature>
<comment type="caution">
    <text evidence="7">The sequence shown here is derived from an EMBL/GenBank/DDBJ whole genome shotgun (WGS) entry which is preliminary data.</text>
</comment>
<name>A0A7C9NVK0_9BACT</name>
<feature type="transmembrane region" description="Helical" evidence="5">
    <location>
        <begin position="265"/>
        <end position="286"/>
    </location>
</feature>
<dbReference type="Gene3D" id="1.10.10.10">
    <property type="entry name" value="Winged helix-like DNA-binding domain superfamily/Winged helix DNA-binding domain"/>
    <property type="match status" value="1"/>
</dbReference>
<dbReference type="InterPro" id="IPR036388">
    <property type="entry name" value="WH-like_DNA-bd_sf"/>
</dbReference>
<keyword evidence="5" id="KW-0812">Transmembrane</keyword>
<keyword evidence="5" id="KW-0472">Membrane</keyword>
<evidence type="ECO:0000259" key="6">
    <source>
        <dbReference type="PROSITE" id="PS50043"/>
    </source>
</evidence>
<dbReference type="GO" id="GO:0006355">
    <property type="term" value="P:regulation of DNA-templated transcription"/>
    <property type="evidence" value="ECO:0007669"/>
    <property type="project" value="InterPro"/>
</dbReference>
<dbReference type="PROSITE" id="PS00622">
    <property type="entry name" value="HTH_LUXR_1"/>
    <property type="match status" value="1"/>
</dbReference>
<dbReference type="PROSITE" id="PS50043">
    <property type="entry name" value="HTH_LUXR_2"/>
    <property type="match status" value="1"/>
</dbReference>
<dbReference type="PRINTS" id="PR00038">
    <property type="entry name" value="HTHLUXR"/>
</dbReference>
<evidence type="ECO:0000313" key="7">
    <source>
        <dbReference type="EMBL" id="NBI34906.1"/>
    </source>
</evidence>
<reference evidence="7" key="1">
    <citation type="submission" date="2018-08" db="EMBL/GenBank/DDBJ databases">
        <title>Murine metabolic-syndrome-specific gut microbial biobank.</title>
        <authorList>
            <person name="Liu C."/>
        </authorList>
    </citation>
    <scope>NUCLEOTIDE SEQUENCE [LARGE SCALE GENOMIC DNA]</scope>
    <source>
        <strain evidence="7">Z82</strain>
    </source>
</reference>
<gene>
    <name evidence="7" type="ORF">D1639_07675</name>
</gene>
<feature type="compositionally biased region" description="Basic and acidic residues" evidence="4">
    <location>
        <begin position="73"/>
        <end position="89"/>
    </location>
</feature>
<protein>
    <submittedName>
        <fullName evidence="7">LuxR family transcriptional regulator</fullName>
    </submittedName>
</protein>
<feature type="transmembrane region" description="Helical" evidence="5">
    <location>
        <begin position="113"/>
        <end position="131"/>
    </location>
</feature>
<dbReference type="GO" id="GO:0003677">
    <property type="term" value="F:DNA binding"/>
    <property type="evidence" value="ECO:0007669"/>
    <property type="project" value="UniProtKB-KW"/>
</dbReference>
<dbReference type="InterPro" id="IPR000792">
    <property type="entry name" value="Tscrpt_reg_LuxR_C"/>
</dbReference>
<feature type="transmembrane region" description="Helical" evidence="5">
    <location>
        <begin position="209"/>
        <end position="227"/>
    </location>
</feature>
<dbReference type="CDD" id="cd06170">
    <property type="entry name" value="LuxR_C_like"/>
    <property type="match status" value="1"/>
</dbReference>
<evidence type="ECO:0000256" key="2">
    <source>
        <dbReference type="ARBA" id="ARBA00023125"/>
    </source>
</evidence>
<feature type="transmembrane region" description="Helical" evidence="5">
    <location>
        <begin position="239"/>
        <end position="259"/>
    </location>
</feature>